<dbReference type="OrthoDB" id="5851351at2759"/>
<reference evidence="4" key="1">
    <citation type="submission" date="2016-06" db="UniProtKB">
        <authorList>
            <consortium name="WormBaseParasite"/>
        </authorList>
    </citation>
    <scope>IDENTIFICATION</scope>
</reference>
<keyword evidence="1" id="KW-0812">Transmembrane</keyword>
<dbReference type="AlphaFoldDB" id="A0A182ESU6"/>
<feature type="transmembrane region" description="Helical" evidence="1">
    <location>
        <begin position="31"/>
        <end position="50"/>
    </location>
</feature>
<evidence type="ECO:0000313" key="4">
    <source>
        <dbReference type="WBParaSite" id="nOo.2.0.1.t11217-RA"/>
    </source>
</evidence>
<proteinExistence type="predicted"/>
<reference evidence="2 3" key="2">
    <citation type="submission" date="2018-08" db="EMBL/GenBank/DDBJ databases">
        <authorList>
            <person name="Laetsch R D."/>
            <person name="Stevens L."/>
            <person name="Kumar S."/>
            <person name="Blaxter L. M."/>
        </authorList>
    </citation>
    <scope>NUCLEOTIDE SEQUENCE [LARGE SCALE GENOMIC DNA]</scope>
</reference>
<dbReference type="Proteomes" id="UP000271087">
    <property type="component" value="Unassembled WGS sequence"/>
</dbReference>
<feature type="transmembrane region" description="Helical" evidence="1">
    <location>
        <begin position="70"/>
        <end position="89"/>
    </location>
</feature>
<organism evidence="4">
    <name type="scientific">Onchocerca ochengi</name>
    <name type="common">Filarial nematode worm</name>
    <dbReference type="NCBI Taxonomy" id="42157"/>
    <lineage>
        <taxon>Eukaryota</taxon>
        <taxon>Metazoa</taxon>
        <taxon>Ecdysozoa</taxon>
        <taxon>Nematoda</taxon>
        <taxon>Chromadorea</taxon>
        <taxon>Rhabditida</taxon>
        <taxon>Spirurina</taxon>
        <taxon>Spiruromorpha</taxon>
        <taxon>Filarioidea</taxon>
        <taxon>Onchocercidae</taxon>
        <taxon>Onchocerca</taxon>
    </lineage>
</organism>
<gene>
    <name evidence="2" type="ORF">NOO_LOCUS11217</name>
</gene>
<evidence type="ECO:0000256" key="1">
    <source>
        <dbReference type="SAM" id="Phobius"/>
    </source>
</evidence>
<keyword evidence="1" id="KW-0472">Membrane</keyword>
<evidence type="ECO:0000313" key="2">
    <source>
        <dbReference type="EMBL" id="VDM95318.1"/>
    </source>
</evidence>
<protein>
    <submittedName>
        <fullName evidence="4">G_PROTEIN_RECEP_F1_2 domain-containing protein</fullName>
    </submittedName>
</protein>
<keyword evidence="3" id="KW-1185">Reference proteome</keyword>
<dbReference type="EMBL" id="UYRW01007472">
    <property type="protein sequence ID" value="VDM95318.1"/>
    <property type="molecule type" value="Genomic_DNA"/>
</dbReference>
<sequence length="173" mass="20300">MLVVLFKFRRQVQKFTWNDHRLANFHSRQRGFTQAMLFCCCFTFGFFILPNVAMLCFKLLKMENASLYNVYLKLISYTSTLDILVIMLYRQEDITAEVMRRFPFLHSFRILFQRVLKPKVNIVEPNPIHFSCFDSSIHYATDAKVLIQQALLQKPEGWQRMEGAGDISSLSVA</sequence>
<keyword evidence="1" id="KW-1133">Transmembrane helix</keyword>
<name>A0A182ESU6_ONCOC</name>
<accession>A0A182ESU6</accession>
<dbReference type="WBParaSite" id="nOo.2.0.1.t11217-RA">
    <property type="protein sequence ID" value="nOo.2.0.1.t11217-RA"/>
    <property type="gene ID" value="nOo.2.0.1.g11217"/>
</dbReference>
<evidence type="ECO:0000313" key="3">
    <source>
        <dbReference type="Proteomes" id="UP000271087"/>
    </source>
</evidence>